<dbReference type="Gene3D" id="3.40.50.970">
    <property type="match status" value="1"/>
</dbReference>
<keyword evidence="1 3" id="KW-0560">Oxidoreductase</keyword>
<evidence type="ECO:0000256" key="1">
    <source>
        <dbReference type="ARBA" id="ARBA00023002"/>
    </source>
</evidence>
<accession>A0A1V5T3A5</accession>
<dbReference type="EMBL" id="MWBQ01000021">
    <property type="protein sequence ID" value="OQA61239.1"/>
    <property type="molecule type" value="Genomic_DNA"/>
</dbReference>
<dbReference type="InterPro" id="IPR011766">
    <property type="entry name" value="TPP_enzyme_TPP-bd"/>
</dbReference>
<reference evidence="3" key="1">
    <citation type="submission" date="2017-02" db="EMBL/GenBank/DDBJ databases">
        <title>Delving into the versatile metabolic prowess of the omnipresent phylum Bacteroidetes.</title>
        <authorList>
            <person name="Nobu M.K."/>
            <person name="Mei R."/>
            <person name="Narihiro T."/>
            <person name="Kuroda K."/>
            <person name="Liu W.-T."/>
        </authorList>
    </citation>
    <scope>NUCLEOTIDE SEQUENCE</scope>
    <source>
        <strain evidence="3">ADurb.Bin276</strain>
    </source>
</reference>
<comment type="caution">
    <text evidence="3">The sequence shown here is derived from an EMBL/GenBank/DDBJ whole genome shotgun (WGS) entry which is preliminary data.</text>
</comment>
<dbReference type="PANTHER" id="PTHR48084:SF3">
    <property type="entry name" value="SUBUNIT OF PYRUVATE:FLAVODOXIN OXIDOREDUCTASE"/>
    <property type="match status" value="1"/>
</dbReference>
<organism evidence="3">
    <name type="scientific">Candidatus Atribacter allofermentans</name>
    <dbReference type="NCBI Taxonomy" id="1852833"/>
    <lineage>
        <taxon>Bacteria</taxon>
        <taxon>Pseudomonadati</taxon>
        <taxon>Atribacterota</taxon>
        <taxon>Atribacteria</taxon>
        <taxon>Atribacterales</taxon>
        <taxon>Atribacteraceae</taxon>
        <taxon>Atribacter</taxon>
    </lineage>
</organism>
<dbReference type="GO" id="GO:0030976">
    <property type="term" value="F:thiamine pyrophosphate binding"/>
    <property type="evidence" value="ECO:0007669"/>
    <property type="project" value="InterPro"/>
</dbReference>
<sequence length="251" mass="27196">MQTVFERPKTLINQPFRYCPGCNHGLAQRLIAEVIDELDIADKTIGVGPVGCSVYIYECLDIDFVMGAHGRAPATATGIKRALPDRMVFSYQGDGDIAAIGTAEIVHCAVRGECISAFFINNATFGMTGGQMAPTTILNQRTTTSPRGRKQDEAGFPFKLGEMLAVAEGSAYIARVALTKPQLIKKAKQAIKRAFLTQQAGLGFSLVEILSPCPTNWAMPPLEAVQWLEKNIIPVFPLGEIKVKEGVPDAR</sequence>
<dbReference type="Proteomes" id="UP000485569">
    <property type="component" value="Unassembled WGS sequence"/>
</dbReference>
<dbReference type="Pfam" id="PF02775">
    <property type="entry name" value="TPP_enzyme_C"/>
    <property type="match status" value="1"/>
</dbReference>
<dbReference type="InterPro" id="IPR029061">
    <property type="entry name" value="THDP-binding"/>
</dbReference>
<dbReference type="EC" id="1.2.-.-" evidence="3"/>
<proteinExistence type="predicted"/>
<dbReference type="PANTHER" id="PTHR48084">
    <property type="entry name" value="2-OXOGLUTARATE OXIDOREDUCTASE SUBUNIT KORB-RELATED"/>
    <property type="match status" value="1"/>
</dbReference>
<dbReference type="GO" id="GO:0016625">
    <property type="term" value="F:oxidoreductase activity, acting on the aldehyde or oxo group of donors, iron-sulfur protein as acceptor"/>
    <property type="evidence" value="ECO:0007669"/>
    <property type="project" value="UniProtKB-ARBA"/>
</dbReference>
<dbReference type="GO" id="GO:0044281">
    <property type="term" value="P:small molecule metabolic process"/>
    <property type="evidence" value="ECO:0007669"/>
    <property type="project" value="UniProtKB-ARBA"/>
</dbReference>
<dbReference type="SUPFAM" id="SSF52518">
    <property type="entry name" value="Thiamin diphosphate-binding fold (THDP-binding)"/>
    <property type="match status" value="1"/>
</dbReference>
<dbReference type="AlphaFoldDB" id="A0A1V5T3A5"/>
<feature type="domain" description="Thiamine pyrophosphate enzyme TPP-binding" evidence="2">
    <location>
        <begin position="63"/>
        <end position="208"/>
    </location>
</feature>
<dbReference type="GO" id="GO:0045333">
    <property type="term" value="P:cellular respiration"/>
    <property type="evidence" value="ECO:0007669"/>
    <property type="project" value="UniProtKB-ARBA"/>
</dbReference>
<evidence type="ECO:0000313" key="3">
    <source>
        <dbReference type="EMBL" id="OQA61239.1"/>
    </source>
</evidence>
<gene>
    <name evidence="3" type="primary">korB_1</name>
    <name evidence="3" type="ORF">BWY41_00190</name>
</gene>
<name>A0A1V5T3A5_9BACT</name>
<dbReference type="InterPro" id="IPR051457">
    <property type="entry name" value="2-oxoacid:Fd_oxidoreductase"/>
</dbReference>
<protein>
    <submittedName>
        <fullName evidence="3">2-oxoglutarate oxidoreductase subunit KorB</fullName>
        <ecNumber evidence="3">1.2.-.-</ecNumber>
    </submittedName>
</protein>
<evidence type="ECO:0000259" key="2">
    <source>
        <dbReference type="Pfam" id="PF02775"/>
    </source>
</evidence>